<organism evidence="9 10">
    <name type="scientific">Candidatus Nitrohelix vancouverensis</name>
    <dbReference type="NCBI Taxonomy" id="2705534"/>
    <lineage>
        <taxon>Bacteria</taxon>
        <taxon>Pseudomonadati</taxon>
        <taxon>Nitrospinota/Tectimicrobiota group</taxon>
        <taxon>Nitrospinota</taxon>
        <taxon>Nitrospinia</taxon>
        <taxon>Nitrospinales</taxon>
        <taxon>Nitrospinaceae</taxon>
        <taxon>Candidatus Nitrohelix</taxon>
    </lineage>
</organism>
<evidence type="ECO:0000259" key="8">
    <source>
        <dbReference type="Pfam" id="PF01435"/>
    </source>
</evidence>
<keyword evidence="2" id="KW-0479">Metal-binding</keyword>
<feature type="region of interest" description="Disordered" evidence="7">
    <location>
        <begin position="40"/>
        <end position="71"/>
    </location>
</feature>
<protein>
    <submittedName>
        <fullName evidence="9">M48 family metalloprotease</fullName>
    </submittedName>
</protein>
<comment type="similarity">
    <text evidence="6">Belongs to the peptidase M48 family.</text>
</comment>
<dbReference type="KEGG" id="nva:G3M78_04845"/>
<keyword evidence="3 6" id="KW-0378">Hydrolase</keyword>
<dbReference type="GO" id="GO:0046872">
    <property type="term" value="F:metal ion binding"/>
    <property type="evidence" value="ECO:0007669"/>
    <property type="project" value="UniProtKB-KW"/>
</dbReference>
<dbReference type="GO" id="GO:0051603">
    <property type="term" value="P:proteolysis involved in protein catabolic process"/>
    <property type="evidence" value="ECO:0007669"/>
    <property type="project" value="TreeGrafter"/>
</dbReference>
<dbReference type="EMBL" id="CP048620">
    <property type="protein sequence ID" value="QPJ64751.1"/>
    <property type="molecule type" value="Genomic_DNA"/>
</dbReference>
<gene>
    <name evidence="9" type="ORF">G3M78_04845</name>
</gene>
<evidence type="ECO:0000256" key="6">
    <source>
        <dbReference type="RuleBase" id="RU003983"/>
    </source>
</evidence>
<dbReference type="InterPro" id="IPR051156">
    <property type="entry name" value="Mito/Outer_Membr_Metalloprot"/>
</dbReference>
<dbReference type="PANTHER" id="PTHR22726">
    <property type="entry name" value="METALLOENDOPEPTIDASE OMA1"/>
    <property type="match status" value="1"/>
</dbReference>
<name>A0A7T0C1G4_9BACT</name>
<evidence type="ECO:0000256" key="3">
    <source>
        <dbReference type="ARBA" id="ARBA00022801"/>
    </source>
</evidence>
<dbReference type="GO" id="GO:0016020">
    <property type="term" value="C:membrane"/>
    <property type="evidence" value="ECO:0007669"/>
    <property type="project" value="TreeGrafter"/>
</dbReference>
<evidence type="ECO:0000256" key="5">
    <source>
        <dbReference type="ARBA" id="ARBA00023049"/>
    </source>
</evidence>
<dbReference type="Pfam" id="PF01435">
    <property type="entry name" value="Peptidase_M48"/>
    <property type="match status" value="1"/>
</dbReference>
<dbReference type="GO" id="GO:0004222">
    <property type="term" value="F:metalloendopeptidase activity"/>
    <property type="evidence" value="ECO:0007669"/>
    <property type="project" value="InterPro"/>
</dbReference>
<keyword evidence="4 6" id="KW-0862">Zinc</keyword>
<dbReference type="AlphaFoldDB" id="A0A7T0C1G4"/>
<evidence type="ECO:0000256" key="1">
    <source>
        <dbReference type="ARBA" id="ARBA00022670"/>
    </source>
</evidence>
<evidence type="ECO:0000256" key="4">
    <source>
        <dbReference type="ARBA" id="ARBA00022833"/>
    </source>
</evidence>
<proteinExistence type="inferred from homology"/>
<sequence>MNTSSRWIRRLALILLLGYAPFAYAFSLGDLGRTLEKLEKKPAPQEEPKQQEPAKQPSQTENHNDAEGEEPGLIDLGGALFGVDNKTTGRIKQGLQGFQKLQPLTYDEEKEIGGMLAVEAFNKFGGAYANPKLERYVNLIGKNLAEVSNRPDIDYHFAIIDTQYPNAFATPGGYVLISRGLIEMLQNEAQLAGVLGHEIAHVSNKHALSAIEENRKLQGIGSIANAASGKKLDLLDQLIAFSSQLIFEKGLDPKLEYEADRYGTEFAYRLGYHPKGLLESLKILGQSQESKQSVFNKTHPSFSNRYGSLTKAMGRYQNSAQYPLLAKRFVSFVSPKP</sequence>
<dbReference type="Gene3D" id="3.30.2010.10">
    <property type="entry name" value="Metalloproteases ('zincins'), catalytic domain"/>
    <property type="match status" value="1"/>
</dbReference>
<evidence type="ECO:0000313" key="10">
    <source>
        <dbReference type="Proteomes" id="UP000594464"/>
    </source>
</evidence>
<evidence type="ECO:0000256" key="2">
    <source>
        <dbReference type="ARBA" id="ARBA00022723"/>
    </source>
</evidence>
<dbReference type="Proteomes" id="UP000594464">
    <property type="component" value="Chromosome"/>
</dbReference>
<evidence type="ECO:0000313" key="9">
    <source>
        <dbReference type="EMBL" id="QPJ64751.1"/>
    </source>
</evidence>
<dbReference type="PANTHER" id="PTHR22726:SF1">
    <property type="entry name" value="METALLOENDOPEPTIDASE OMA1, MITOCHONDRIAL"/>
    <property type="match status" value="1"/>
</dbReference>
<dbReference type="InterPro" id="IPR001915">
    <property type="entry name" value="Peptidase_M48"/>
</dbReference>
<keyword evidence="1 6" id="KW-0645">Protease</keyword>
<comment type="cofactor">
    <cofactor evidence="6">
        <name>Zn(2+)</name>
        <dbReference type="ChEBI" id="CHEBI:29105"/>
    </cofactor>
    <text evidence="6">Binds 1 zinc ion per subunit.</text>
</comment>
<evidence type="ECO:0000256" key="7">
    <source>
        <dbReference type="SAM" id="MobiDB-lite"/>
    </source>
</evidence>
<keyword evidence="5 6" id="KW-0482">Metalloprotease</keyword>
<accession>A0A7T0C1G4</accession>
<feature type="compositionally biased region" description="Basic and acidic residues" evidence="7">
    <location>
        <begin position="40"/>
        <end position="52"/>
    </location>
</feature>
<reference evidence="10" key="1">
    <citation type="submission" date="2020-02" db="EMBL/GenBank/DDBJ databases">
        <title>Genomic and physiological characterization of two novel Nitrospinaceae genera.</title>
        <authorList>
            <person name="Mueller A.J."/>
            <person name="Jung M.-Y."/>
            <person name="Strachan C.R."/>
            <person name="Herbold C.W."/>
            <person name="Kirkegaard R.H."/>
            <person name="Daims H."/>
        </authorList>
    </citation>
    <scope>NUCLEOTIDE SEQUENCE [LARGE SCALE GENOMIC DNA]</scope>
</reference>
<feature type="domain" description="Peptidase M48" evidence="8">
    <location>
        <begin position="132"/>
        <end position="311"/>
    </location>
</feature>